<accession>A0A9P6GK42</accession>
<dbReference type="SMART" id="SM00954">
    <property type="entry name" value="RelA_SpoT"/>
    <property type="match status" value="1"/>
</dbReference>
<proteinExistence type="predicted"/>
<dbReference type="GO" id="GO:0015969">
    <property type="term" value="P:guanosine tetraphosphate metabolic process"/>
    <property type="evidence" value="ECO:0007669"/>
    <property type="project" value="InterPro"/>
</dbReference>
<sequence>MSIDRVTTLWPSDDAAPIVESLVKDYHFEHYHCLAERVEEELKKALKKEARLQPWMTTFRAKSRESLREKLIVRHAKMDFKTSEEVISDTWDLAGVRVILYFPSEQEHNKVQEIIHGIWGAENVQRHVHPRPEEASRIDHDHGMAKRATGGEYEENSAARQTTTAPSTGKESIKSPRKYQPRHMGYRAVHYVCKIDKTQENERYKHTDGDQVEIQVVSALTHSWATAGHDLLYKSYVFGEASPEEHIVFDALNGIIQSGDLLLEQFQSMVHRRTYRTFESPHELGDYLQKADVLQNLTEKPCFASRGLEILLDFLRHSHVKKDCPVEVREALKGLGYPREVRPDKGIARFMPELDCVSDMQVIVCLMADNLPKNYQPRTFKDLASDCICHIMMTALKLLQSLFNLHEDANAYLQNLKYKPEEKTSVDFVLSSEIRQVIFAGDGNEITDKTQLQPAWNWFNKQKRNPKSICGLVFRVAEMELDAFKKVNYEKLLDELTIGTLSRSSTVEFEV</sequence>
<dbReference type="AlphaFoldDB" id="A0A9P6GK42"/>
<dbReference type="EMBL" id="WJXW01000004">
    <property type="protein sequence ID" value="KAF9737121.1"/>
    <property type="molecule type" value="Genomic_DNA"/>
</dbReference>
<gene>
    <name evidence="3" type="ORF">PMIN01_04900</name>
</gene>
<dbReference type="Proteomes" id="UP000756921">
    <property type="component" value="Unassembled WGS sequence"/>
</dbReference>
<keyword evidence="4" id="KW-1185">Reference proteome</keyword>
<dbReference type="CDD" id="cd05399">
    <property type="entry name" value="NT_Rel-Spo_like"/>
    <property type="match status" value="1"/>
</dbReference>
<dbReference type="Gene3D" id="3.30.460.10">
    <property type="entry name" value="Beta Polymerase, domain 2"/>
    <property type="match status" value="1"/>
</dbReference>
<reference evidence="3" key="1">
    <citation type="journal article" date="2020" name="Mol. Plant Microbe Interact.">
        <title>Genome Sequence of the Biocontrol Agent Coniothyrium minitans strain Conio (IMI 134523).</title>
        <authorList>
            <person name="Patel D."/>
            <person name="Shittu T.A."/>
            <person name="Baroncelli R."/>
            <person name="Muthumeenakshi S."/>
            <person name="Osborne T.H."/>
            <person name="Janganan T.K."/>
            <person name="Sreenivasaprasad S."/>
        </authorList>
    </citation>
    <scope>NUCLEOTIDE SEQUENCE</scope>
    <source>
        <strain evidence="3">Conio</strain>
    </source>
</reference>
<evidence type="ECO:0000256" key="1">
    <source>
        <dbReference type="SAM" id="MobiDB-lite"/>
    </source>
</evidence>
<dbReference type="SUPFAM" id="SSF81301">
    <property type="entry name" value="Nucleotidyltransferase"/>
    <property type="match status" value="2"/>
</dbReference>
<comment type="caution">
    <text evidence="3">The sequence shown here is derived from an EMBL/GenBank/DDBJ whole genome shotgun (WGS) entry which is preliminary data.</text>
</comment>
<feature type="region of interest" description="Disordered" evidence="1">
    <location>
        <begin position="132"/>
        <end position="178"/>
    </location>
</feature>
<name>A0A9P6GK42_9PLEO</name>
<evidence type="ECO:0000313" key="4">
    <source>
        <dbReference type="Proteomes" id="UP000756921"/>
    </source>
</evidence>
<dbReference type="InterPro" id="IPR007685">
    <property type="entry name" value="RelA_SpoT"/>
</dbReference>
<evidence type="ECO:0000259" key="2">
    <source>
        <dbReference type="SMART" id="SM00954"/>
    </source>
</evidence>
<evidence type="ECO:0000313" key="3">
    <source>
        <dbReference type="EMBL" id="KAF9737121.1"/>
    </source>
</evidence>
<dbReference type="Pfam" id="PF04607">
    <property type="entry name" value="RelA_SpoT"/>
    <property type="match status" value="1"/>
</dbReference>
<feature type="compositionally biased region" description="Basic and acidic residues" evidence="1">
    <location>
        <begin position="132"/>
        <end position="144"/>
    </location>
</feature>
<feature type="compositionally biased region" description="Polar residues" evidence="1">
    <location>
        <begin position="158"/>
        <end position="170"/>
    </location>
</feature>
<dbReference type="PANTHER" id="PTHR41773:SF1">
    <property type="entry name" value="RELA_SPOT DOMAIN-CONTAINING PROTEIN"/>
    <property type="match status" value="1"/>
</dbReference>
<dbReference type="InterPro" id="IPR043519">
    <property type="entry name" value="NT_sf"/>
</dbReference>
<organism evidence="3 4">
    <name type="scientific">Paraphaeosphaeria minitans</name>
    <dbReference type="NCBI Taxonomy" id="565426"/>
    <lineage>
        <taxon>Eukaryota</taxon>
        <taxon>Fungi</taxon>
        <taxon>Dikarya</taxon>
        <taxon>Ascomycota</taxon>
        <taxon>Pezizomycotina</taxon>
        <taxon>Dothideomycetes</taxon>
        <taxon>Pleosporomycetidae</taxon>
        <taxon>Pleosporales</taxon>
        <taxon>Massarineae</taxon>
        <taxon>Didymosphaeriaceae</taxon>
        <taxon>Paraphaeosphaeria</taxon>
    </lineage>
</organism>
<dbReference type="OrthoDB" id="4719016at2759"/>
<protein>
    <recommendedName>
        <fullName evidence="2">RelA/SpoT domain-containing protein</fullName>
    </recommendedName>
</protein>
<feature type="domain" description="RelA/SpoT" evidence="2">
    <location>
        <begin position="59"/>
        <end position="237"/>
    </location>
</feature>
<dbReference type="PANTHER" id="PTHR41773">
    <property type="entry name" value="GTP PYROPHOSPHATASE-RELATED"/>
    <property type="match status" value="1"/>
</dbReference>